<feature type="signal peptide" evidence="1">
    <location>
        <begin position="1"/>
        <end position="18"/>
    </location>
</feature>
<dbReference type="Proteomes" id="UP000315496">
    <property type="component" value="Chromosome 5"/>
</dbReference>
<protein>
    <submittedName>
        <fullName evidence="3">Thioredoxin family protein</fullName>
    </submittedName>
</protein>
<reference evidence="3 4" key="1">
    <citation type="submission" date="2019-05" db="EMBL/GenBank/DDBJ databases">
        <title>The compact genome of Giardia muris reveals important steps in the evolution of intestinal protozoan parasites.</title>
        <authorList>
            <person name="Xu F."/>
            <person name="Jimenez-Gonzalez A."/>
            <person name="Einarsson E."/>
            <person name="Astvaldsson A."/>
            <person name="Peirasmaki D."/>
            <person name="Eckmann L."/>
            <person name="Andersson J.O."/>
            <person name="Svard S.G."/>
            <person name="Jerlstrom-Hultqvist J."/>
        </authorList>
    </citation>
    <scope>NUCLEOTIDE SEQUENCE [LARGE SCALE GENOMIC DNA]</scope>
    <source>
        <strain evidence="3 4">Roberts-Thomson</strain>
    </source>
</reference>
<sequence length="308" mass="35325">MFICILTAALALPTVTHDELVALPGDTISIYWDSKDANATVRDVIDSLNSVSDEMVARGLHPIMLVDKQDERNVAPFTLPELKELPFLVVHLATANVTEGMLAPFTIENVVHFLMERIQANPLDLRSIPSEEDLLDIYEEGGRRPTLLFFRSRTCTTCASVRIFVERVATLMRETSDVFEVDCDETLEKTHFCSRMQIRGFPYIALLHEDVFTVYNGTISTVELLEWTRSQIMDISSEERRKEWRGRSNEIFNSEYYEEAGKNAYDAKGRPKEWPMKPNIRRTQQKVTELEKRVAIIEELMGALVEMD</sequence>
<gene>
    <name evidence="3" type="ORF">GMRT_14686</name>
</gene>
<evidence type="ECO:0000256" key="1">
    <source>
        <dbReference type="SAM" id="SignalP"/>
    </source>
</evidence>
<keyword evidence="4" id="KW-1185">Reference proteome</keyword>
<proteinExistence type="predicted"/>
<comment type="caution">
    <text evidence="3">The sequence shown here is derived from an EMBL/GenBank/DDBJ whole genome shotgun (WGS) entry which is preliminary data.</text>
</comment>
<keyword evidence="1" id="KW-0732">Signal</keyword>
<dbReference type="OrthoDB" id="10253649at2759"/>
<accession>A0A4Z1T1I3</accession>
<dbReference type="EMBL" id="VDLU01000005">
    <property type="protein sequence ID" value="TNJ26399.1"/>
    <property type="molecule type" value="Genomic_DNA"/>
</dbReference>
<dbReference type="AlphaFoldDB" id="A0A4Z1T1I3"/>
<feature type="domain" description="Thioredoxin" evidence="2">
    <location>
        <begin position="144"/>
        <end position="226"/>
    </location>
</feature>
<evidence type="ECO:0000259" key="2">
    <source>
        <dbReference type="Pfam" id="PF00085"/>
    </source>
</evidence>
<evidence type="ECO:0000313" key="3">
    <source>
        <dbReference type="EMBL" id="TNJ26399.1"/>
    </source>
</evidence>
<dbReference type="Pfam" id="PF00085">
    <property type="entry name" value="Thioredoxin"/>
    <property type="match status" value="1"/>
</dbReference>
<feature type="chain" id="PRO_5021395507" evidence="1">
    <location>
        <begin position="19"/>
        <end position="308"/>
    </location>
</feature>
<dbReference type="SUPFAM" id="SSF52833">
    <property type="entry name" value="Thioredoxin-like"/>
    <property type="match status" value="1"/>
</dbReference>
<dbReference type="Gene3D" id="3.40.30.10">
    <property type="entry name" value="Glutaredoxin"/>
    <property type="match status" value="1"/>
</dbReference>
<dbReference type="VEuPathDB" id="GiardiaDB:GMRT_14686"/>
<evidence type="ECO:0000313" key="4">
    <source>
        <dbReference type="Proteomes" id="UP000315496"/>
    </source>
</evidence>
<organism evidence="3 4">
    <name type="scientific">Giardia muris</name>
    <dbReference type="NCBI Taxonomy" id="5742"/>
    <lineage>
        <taxon>Eukaryota</taxon>
        <taxon>Metamonada</taxon>
        <taxon>Diplomonadida</taxon>
        <taxon>Hexamitidae</taxon>
        <taxon>Giardiinae</taxon>
        <taxon>Giardia</taxon>
    </lineage>
</organism>
<dbReference type="InterPro" id="IPR013766">
    <property type="entry name" value="Thioredoxin_domain"/>
</dbReference>
<dbReference type="InterPro" id="IPR036249">
    <property type="entry name" value="Thioredoxin-like_sf"/>
</dbReference>
<name>A0A4Z1T1I3_GIAMU</name>